<feature type="chain" id="PRO_5047299787" evidence="3">
    <location>
        <begin position="24"/>
        <end position="160"/>
    </location>
</feature>
<sequence>MTRFFLPALLAAASAFAFGPAQGQESYPTKPIRVIVPYAAGGVVDVQTRAVTQRMAAELGQPMVVEARPGAAGNIAAEFVAHAPADGYTLLVSAPFLINNPLMEDNLRWQQKQFAPVGRFSLSPPIDTSNSPTRGHSNSSRQDEGCIIDLSGLRGDRQAR</sequence>
<dbReference type="Pfam" id="PF03401">
    <property type="entry name" value="TctC"/>
    <property type="match status" value="1"/>
</dbReference>
<evidence type="ECO:0000256" key="3">
    <source>
        <dbReference type="SAM" id="SignalP"/>
    </source>
</evidence>
<dbReference type="InterPro" id="IPR042100">
    <property type="entry name" value="Bug_dom1"/>
</dbReference>
<dbReference type="Gene3D" id="3.40.190.150">
    <property type="entry name" value="Bordetella uptake gene, domain 1"/>
    <property type="match status" value="1"/>
</dbReference>
<evidence type="ECO:0000313" key="4">
    <source>
        <dbReference type="EMBL" id="MEJ8813973.1"/>
    </source>
</evidence>
<feature type="signal peptide" evidence="3">
    <location>
        <begin position="1"/>
        <end position="23"/>
    </location>
</feature>
<dbReference type="PANTHER" id="PTHR42928">
    <property type="entry name" value="TRICARBOXYLATE-BINDING PROTEIN"/>
    <property type="match status" value="1"/>
</dbReference>
<feature type="compositionally biased region" description="Polar residues" evidence="2">
    <location>
        <begin position="126"/>
        <end position="140"/>
    </location>
</feature>
<dbReference type="InterPro" id="IPR005064">
    <property type="entry name" value="BUG"/>
</dbReference>
<name>A0ABU8VK53_9BURK</name>
<accession>A0ABU8VK53</accession>
<protein>
    <submittedName>
        <fullName evidence="4">Tripartite tricarboxylate transporter substrate-binding protein</fullName>
    </submittedName>
</protein>
<dbReference type="PANTHER" id="PTHR42928:SF5">
    <property type="entry name" value="BLR1237 PROTEIN"/>
    <property type="match status" value="1"/>
</dbReference>
<feature type="non-terminal residue" evidence="4">
    <location>
        <position position="160"/>
    </location>
</feature>
<dbReference type="EMBL" id="JBBKZU010000011">
    <property type="protein sequence ID" value="MEJ8813973.1"/>
    <property type="molecule type" value="Genomic_DNA"/>
</dbReference>
<evidence type="ECO:0000256" key="2">
    <source>
        <dbReference type="SAM" id="MobiDB-lite"/>
    </source>
</evidence>
<evidence type="ECO:0000313" key="5">
    <source>
        <dbReference type="Proteomes" id="UP001365846"/>
    </source>
</evidence>
<dbReference type="RefSeq" id="WP_340359208.1">
    <property type="nucleotide sequence ID" value="NZ_JBBKZU010000011.1"/>
</dbReference>
<dbReference type="Proteomes" id="UP001365846">
    <property type="component" value="Unassembled WGS sequence"/>
</dbReference>
<comment type="caution">
    <text evidence="4">The sequence shown here is derived from an EMBL/GenBank/DDBJ whole genome shotgun (WGS) entry which is preliminary data.</text>
</comment>
<keyword evidence="5" id="KW-1185">Reference proteome</keyword>
<comment type="similarity">
    <text evidence="1">Belongs to the UPF0065 (bug) family.</text>
</comment>
<organism evidence="4 5">
    <name type="scientific">Variovorax ureilyticus</name>
    <dbReference type="NCBI Taxonomy" id="1836198"/>
    <lineage>
        <taxon>Bacteria</taxon>
        <taxon>Pseudomonadati</taxon>
        <taxon>Pseudomonadota</taxon>
        <taxon>Betaproteobacteria</taxon>
        <taxon>Burkholderiales</taxon>
        <taxon>Comamonadaceae</taxon>
        <taxon>Variovorax</taxon>
    </lineage>
</organism>
<evidence type="ECO:0000256" key="1">
    <source>
        <dbReference type="ARBA" id="ARBA00006987"/>
    </source>
</evidence>
<keyword evidence="3" id="KW-0732">Signal</keyword>
<reference evidence="4 5" key="1">
    <citation type="submission" date="2024-03" db="EMBL/GenBank/DDBJ databases">
        <title>Novel species of the genus Variovorax.</title>
        <authorList>
            <person name="Liu Q."/>
            <person name="Xin Y.-H."/>
        </authorList>
    </citation>
    <scope>NUCLEOTIDE SEQUENCE [LARGE SCALE GENOMIC DNA]</scope>
    <source>
        <strain evidence="4 5">KACC 18899</strain>
    </source>
</reference>
<feature type="region of interest" description="Disordered" evidence="2">
    <location>
        <begin position="120"/>
        <end position="160"/>
    </location>
</feature>
<proteinExistence type="inferred from homology"/>
<gene>
    <name evidence="4" type="ORF">WKW77_22995</name>
</gene>